<comment type="caution">
    <text evidence="2">The sequence shown here is derived from an EMBL/GenBank/DDBJ whole genome shotgun (WGS) entry which is preliminary data.</text>
</comment>
<dbReference type="CDD" id="cd03811">
    <property type="entry name" value="GT4_GT28_WabH-like"/>
    <property type="match status" value="1"/>
</dbReference>
<protein>
    <submittedName>
        <fullName evidence="2">Glycosyltransferase</fullName>
    </submittedName>
</protein>
<feature type="region of interest" description="Disordered" evidence="1">
    <location>
        <begin position="654"/>
        <end position="688"/>
    </location>
</feature>
<dbReference type="Proteomes" id="UP000436016">
    <property type="component" value="Unassembled WGS sequence"/>
</dbReference>
<evidence type="ECO:0000313" key="3">
    <source>
        <dbReference type="Proteomes" id="UP000436016"/>
    </source>
</evidence>
<dbReference type="PANTHER" id="PTHR12526">
    <property type="entry name" value="GLYCOSYLTRANSFERASE"/>
    <property type="match status" value="1"/>
</dbReference>
<evidence type="ECO:0000313" key="2">
    <source>
        <dbReference type="EMBL" id="MXU65984.1"/>
    </source>
</evidence>
<dbReference type="PANTHER" id="PTHR12526:SF636">
    <property type="entry name" value="BLL3647 PROTEIN"/>
    <property type="match status" value="1"/>
</dbReference>
<dbReference type="RefSeq" id="WP_160854964.1">
    <property type="nucleotide sequence ID" value="NZ_WUWG01000003.1"/>
</dbReference>
<dbReference type="GO" id="GO:0016757">
    <property type="term" value="F:glycosyltransferase activity"/>
    <property type="evidence" value="ECO:0007669"/>
    <property type="project" value="TreeGrafter"/>
</dbReference>
<keyword evidence="3" id="KW-1185">Reference proteome</keyword>
<keyword evidence="2" id="KW-0808">Transferase</keyword>
<feature type="compositionally biased region" description="Pro residues" evidence="1">
    <location>
        <begin position="655"/>
        <end position="674"/>
    </location>
</feature>
<dbReference type="AlphaFoldDB" id="A0A6B0TY50"/>
<organism evidence="2 3">
    <name type="scientific">Oceanomicrobium pacificus</name>
    <dbReference type="NCBI Taxonomy" id="2692916"/>
    <lineage>
        <taxon>Bacteria</taxon>
        <taxon>Pseudomonadati</taxon>
        <taxon>Pseudomonadota</taxon>
        <taxon>Alphaproteobacteria</taxon>
        <taxon>Rhodobacterales</taxon>
        <taxon>Paracoccaceae</taxon>
        <taxon>Oceanomicrobium</taxon>
    </lineage>
</organism>
<dbReference type="EMBL" id="WUWG01000003">
    <property type="protein sequence ID" value="MXU65984.1"/>
    <property type="molecule type" value="Genomic_DNA"/>
</dbReference>
<sequence length="688" mass="73664">MADLLAPFLTRPLQAERPAASIDPDRIEEASKLLLGGTPDAAQARARIEQAEALLRLAPQNEMAQETLLRLWEASRRKADMADSWQAFSDRFPRNRTGLRMALRWMRRAGRLSDARTLADRHAGNPALMADLLVELGDRDGAVAAARDALACSRKPVRSRQILARHLLAAGRIAEARAEARHLETARLSPTGRKLLDDIGAAARALDTLDRRRAETRNAQPSARALHAALDLFAQRRPRLVSGDGPVTFVTGSLAAGGAERQCSMIAAALQERRRARGSGPVDMVVTDASSSSDRGHFRPVLDAAEVPLTDLSRTPDCAMEGDSQLGRLVPLLPAQAQVGLLRLLPHLRQRQPDTVYIWQDGAVLMAALAALVAGVPRILISLRGLPPNLRTDRDRAEYHDMYRALATIPGVTLTANSRPAADAYRDWLGLPADGCRYLPNAVAPLPAEAPLDQARLWKGFADRLGPDPAVLGGIFRFTANKRPQDWIAVAARAMAAHPGLACILVGDGPDRAACETLASDLGIRERILFTGETAHVGFWLGRMDLFMLLSRFEGLPNVLIEAQMAGLPVISTPAGGAADTFLPGRSGLLLPSADPFDPDAATMAVLDLLGNRARAAAMGATGRTFAAERFALPRILDATELLLAGQPLPDMAPAVPPQAAAPPDPGPAVPHLPPVQAARSGASRHLS</sequence>
<dbReference type="Gene3D" id="3.40.50.2000">
    <property type="entry name" value="Glycogen Phosphorylase B"/>
    <property type="match status" value="2"/>
</dbReference>
<gene>
    <name evidence="2" type="ORF">GSH16_11030</name>
</gene>
<name>A0A6B0TY50_9RHOB</name>
<reference evidence="2 3" key="1">
    <citation type="submission" date="2019-12" db="EMBL/GenBank/DDBJ databases">
        <title>Strain KN286 was isolated from seawater, which was collected from Caroline Seamount in the tropical western Pacific.</title>
        <authorList>
            <person name="Wang Q."/>
        </authorList>
    </citation>
    <scope>NUCLEOTIDE SEQUENCE [LARGE SCALE GENOMIC DNA]</scope>
    <source>
        <strain evidence="2 3">KN286</strain>
    </source>
</reference>
<accession>A0A6B0TY50</accession>
<proteinExistence type="predicted"/>
<dbReference type="SUPFAM" id="SSF53756">
    <property type="entry name" value="UDP-Glycosyltransferase/glycogen phosphorylase"/>
    <property type="match status" value="1"/>
</dbReference>
<dbReference type="Pfam" id="PF13692">
    <property type="entry name" value="Glyco_trans_1_4"/>
    <property type="match status" value="1"/>
</dbReference>
<evidence type="ECO:0000256" key="1">
    <source>
        <dbReference type="SAM" id="MobiDB-lite"/>
    </source>
</evidence>